<dbReference type="EMBL" id="CP013650">
    <property type="protein sequence ID" value="ALS97177.1"/>
    <property type="molecule type" value="Genomic_DNA"/>
</dbReference>
<dbReference type="PANTHER" id="PTHR42905:SF16">
    <property type="entry name" value="CARBOXYPHOSPHONOENOLPYRUVATE PHOSPHONOMUTASE-LIKE PROTEIN (AFU_ORTHOLOGUE AFUA_5G07230)"/>
    <property type="match status" value="1"/>
</dbReference>
<evidence type="ECO:0000313" key="3">
    <source>
        <dbReference type="Proteomes" id="UP000068447"/>
    </source>
</evidence>
<dbReference type="Pfam" id="PF13714">
    <property type="entry name" value="PEP_mutase"/>
    <property type="match status" value="1"/>
</dbReference>
<keyword evidence="1" id="KW-0479">Metal-binding</keyword>
<protein>
    <submittedName>
        <fullName evidence="2">PEP phosphonomutase</fullName>
    </submittedName>
</protein>
<dbReference type="Proteomes" id="UP000068447">
    <property type="component" value="Chromosome"/>
</dbReference>
<dbReference type="SUPFAM" id="SSF51621">
    <property type="entry name" value="Phosphoenolpyruvate/pyruvate domain"/>
    <property type="match status" value="1"/>
</dbReference>
<dbReference type="InterPro" id="IPR040442">
    <property type="entry name" value="Pyrv_kinase-like_dom_sf"/>
</dbReference>
<keyword evidence="3" id="KW-1185">Reference proteome</keyword>
<proteinExistence type="predicted"/>
<dbReference type="OrthoDB" id="9780430at2"/>
<dbReference type="GO" id="GO:0046872">
    <property type="term" value="F:metal ion binding"/>
    <property type="evidence" value="ECO:0007669"/>
    <property type="project" value="UniProtKB-KW"/>
</dbReference>
<reference evidence="2 3" key="1">
    <citation type="submission" date="2015-12" db="EMBL/GenBank/DDBJ databases">
        <title>Complete genome of Lacimicrobium alkaliphilum KCTC 32984.</title>
        <authorList>
            <person name="Kim S.-G."/>
            <person name="Lee Y.-J."/>
        </authorList>
    </citation>
    <scope>NUCLEOTIDE SEQUENCE [LARGE SCALE GENOMIC DNA]</scope>
    <source>
        <strain evidence="2 3">YelD216</strain>
    </source>
</reference>
<organism evidence="2 3">
    <name type="scientific">Lacimicrobium alkaliphilum</name>
    <dbReference type="NCBI Taxonomy" id="1526571"/>
    <lineage>
        <taxon>Bacteria</taxon>
        <taxon>Pseudomonadati</taxon>
        <taxon>Pseudomonadota</taxon>
        <taxon>Gammaproteobacteria</taxon>
        <taxon>Alteromonadales</taxon>
        <taxon>Alteromonadaceae</taxon>
        <taxon>Lacimicrobium</taxon>
    </lineage>
</organism>
<dbReference type="InterPro" id="IPR015813">
    <property type="entry name" value="Pyrv/PenolPyrv_kinase-like_dom"/>
</dbReference>
<evidence type="ECO:0000313" key="2">
    <source>
        <dbReference type="EMBL" id="ALS97177.1"/>
    </source>
</evidence>
<dbReference type="RefSeq" id="WP_062475752.1">
    <property type="nucleotide sequence ID" value="NZ_CP013650.1"/>
</dbReference>
<dbReference type="KEGG" id="lal:AT746_02030"/>
<dbReference type="AlphaFoldDB" id="A0A0U3B119"/>
<name>A0A0U3B119_9ALTE</name>
<dbReference type="InterPro" id="IPR039556">
    <property type="entry name" value="ICL/PEPM"/>
</dbReference>
<dbReference type="PANTHER" id="PTHR42905">
    <property type="entry name" value="PHOSPHOENOLPYRUVATE CARBOXYLASE"/>
    <property type="match status" value="1"/>
</dbReference>
<evidence type="ECO:0000256" key="1">
    <source>
        <dbReference type="ARBA" id="ARBA00022723"/>
    </source>
</evidence>
<dbReference type="STRING" id="1526571.AT746_02030"/>
<dbReference type="Gene3D" id="3.20.20.60">
    <property type="entry name" value="Phosphoenolpyruvate-binding domains"/>
    <property type="match status" value="1"/>
</dbReference>
<sequence>MNHQSVERFNALHQGEKPLVLVNIWDAAGAALLQKQGAQALATSSASLAWSLGYADGGTLPVAELLAAVGRIMRVCRVPLSVDIEQGYNDNPVEVAALAKQLAELGVAGINLEDGSSSAELLVEKIGAIRSALGPGLFINARTDVYLRNLAQGEAAVAETRRRLLAYQQAGADGGFIPGLDDEGVAARLAAAVSMPLNLMVSAEAKTISALSACGICRFSMGPAPFLVAYGAVLGWAGFDEAFAALDYGQVNALFD</sequence>
<accession>A0A0U3B119</accession>
<gene>
    <name evidence="2" type="ORF">AT746_02030</name>
</gene>
<dbReference type="GO" id="GO:0003824">
    <property type="term" value="F:catalytic activity"/>
    <property type="evidence" value="ECO:0007669"/>
    <property type="project" value="InterPro"/>
</dbReference>
<dbReference type="CDD" id="cd00377">
    <property type="entry name" value="ICL_PEPM"/>
    <property type="match status" value="1"/>
</dbReference>